<dbReference type="InterPro" id="IPR001128">
    <property type="entry name" value="Cyt_P450"/>
</dbReference>
<dbReference type="PANTHER" id="PTHR24304">
    <property type="entry name" value="CYTOCHROME P450 FAMILY 7"/>
    <property type="match status" value="1"/>
</dbReference>
<keyword evidence="2" id="KW-0349">Heme</keyword>
<dbReference type="PANTHER" id="PTHR24304:SF2">
    <property type="entry name" value="24-HYDROXYCHOLESTEROL 7-ALPHA-HYDROXYLASE"/>
    <property type="match status" value="1"/>
</dbReference>
<dbReference type="EMBL" id="MN508667">
    <property type="protein sequence ID" value="QGV56755.1"/>
    <property type="molecule type" value="Genomic_DNA"/>
</dbReference>
<evidence type="ECO:0000256" key="5">
    <source>
        <dbReference type="ARBA" id="ARBA00023180"/>
    </source>
</evidence>
<protein>
    <submittedName>
        <fullName evidence="6">Jtm01</fullName>
    </submittedName>
</protein>
<evidence type="ECO:0000256" key="1">
    <source>
        <dbReference type="ARBA" id="ARBA00010617"/>
    </source>
</evidence>
<proteinExistence type="inferred from homology"/>
<sequence length="387" mass="42592">MPSIPSLASGLQAWLISGVVLLLAAAAVLVGQMAASRPRLDDRAPRLLKGAPILGCLDFFRCRSEFLLKGRDRDPSRQFSFFYGPYPIVALSGSAARSFFYTARGLDFIPGFLALVAAGPSIEQLLPGGDFRTLFVSSFKHFMHKKQLAANLGYLTTDADVALGAIDTSLPVEPFKLMLHLIYQLSHRVLGRHDISDDPKLLADTVSAFGLLDDSSALEVMFPRVPWPSKVRKMLAGAKLHRVLSKITSDRRKTRRTKRDAMQTLMDQGHPDTIVSALIIGALSAGLANSAFSAAWILAYLSVNREWYARIRAEVDAAVAKHRRSRVESAPEVLLRLSMGEWESEFPMICTALRETIRMILQLTSIRKNISGKDIQIAETGIIALST</sequence>
<keyword evidence="4" id="KW-0408">Iron</keyword>
<dbReference type="GO" id="GO:0020037">
    <property type="term" value="F:heme binding"/>
    <property type="evidence" value="ECO:0007669"/>
    <property type="project" value="InterPro"/>
</dbReference>
<reference evidence="6" key="1">
    <citation type="submission" date="2019-09" db="EMBL/GenBank/DDBJ databases">
        <title>Analysis of the indole diterpene gene cluster for biosynthesis of the epoxy-janthitrems in Epichloe endophytes.</title>
        <authorList>
            <person name="Ludlow E.J."/>
            <person name="Vassiliadis S."/>
            <person name="Ekanayake P.N."/>
            <person name="Hettiarachchige I.K."/>
            <person name="Reddy P."/>
            <person name="Sawbridge T.I."/>
            <person name="Rochfort S.J."/>
            <person name="Spangenberg G.C."/>
            <person name="Guthridge K.M."/>
        </authorList>
    </citation>
    <scope>NUCLEOTIDE SEQUENCE</scope>
    <source>
        <strain evidence="6">NEA12</strain>
    </source>
</reference>
<dbReference type="GO" id="GO:0004497">
    <property type="term" value="F:monooxygenase activity"/>
    <property type="evidence" value="ECO:0007669"/>
    <property type="project" value="InterPro"/>
</dbReference>
<dbReference type="InterPro" id="IPR036396">
    <property type="entry name" value="Cyt_P450_sf"/>
</dbReference>
<organism evidence="6">
    <name type="scientific">Epichloe sp. LpTG-3</name>
    <dbReference type="NCBI Taxonomy" id="1648836"/>
    <lineage>
        <taxon>Eukaryota</taxon>
        <taxon>Fungi</taxon>
        <taxon>Dikarya</taxon>
        <taxon>Ascomycota</taxon>
        <taxon>Pezizomycotina</taxon>
        <taxon>Sordariomycetes</taxon>
        <taxon>Hypocreomycetidae</taxon>
        <taxon>Hypocreales</taxon>
        <taxon>Clavicipitaceae</taxon>
        <taxon>Epichloe</taxon>
    </lineage>
</organism>
<dbReference type="Gene3D" id="1.10.630.10">
    <property type="entry name" value="Cytochrome P450"/>
    <property type="match status" value="1"/>
</dbReference>
<keyword evidence="3" id="KW-0479">Metal-binding</keyword>
<name>A0A650FZ59_9HYPO</name>
<gene>
    <name evidence="6" type="primary">jtm01</name>
</gene>
<keyword evidence="5" id="KW-0325">Glycoprotein</keyword>
<accession>A0A650FZ59</accession>
<comment type="similarity">
    <text evidence="1">Belongs to the cytochrome P450 family.</text>
</comment>
<evidence type="ECO:0000256" key="4">
    <source>
        <dbReference type="ARBA" id="ARBA00023004"/>
    </source>
</evidence>
<dbReference type="SUPFAM" id="SSF48264">
    <property type="entry name" value="Cytochrome P450"/>
    <property type="match status" value="1"/>
</dbReference>
<dbReference type="GO" id="GO:0016705">
    <property type="term" value="F:oxidoreductase activity, acting on paired donors, with incorporation or reduction of molecular oxygen"/>
    <property type="evidence" value="ECO:0007669"/>
    <property type="project" value="InterPro"/>
</dbReference>
<evidence type="ECO:0000313" key="6">
    <source>
        <dbReference type="EMBL" id="QGV56755.1"/>
    </source>
</evidence>
<dbReference type="InterPro" id="IPR050529">
    <property type="entry name" value="CYP450_sterol_14alpha_dmase"/>
</dbReference>
<dbReference type="GO" id="GO:0005506">
    <property type="term" value="F:iron ion binding"/>
    <property type="evidence" value="ECO:0007669"/>
    <property type="project" value="InterPro"/>
</dbReference>
<dbReference type="AlphaFoldDB" id="A0A650FZ59"/>
<evidence type="ECO:0000256" key="2">
    <source>
        <dbReference type="ARBA" id="ARBA00022617"/>
    </source>
</evidence>
<dbReference type="Pfam" id="PF00067">
    <property type="entry name" value="p450"/>
    <property type="match status" value="1"/>
</dbReference>
<evidence type="ECO:0000256" key="3">
    <source>
        <dbReference type="ARBA" id="ARBA00022723"/>
    </source>
</evidence>